<dbReference type="InterPro" id="IPR036415">
    <property type="entry name" value="Lamin_tail_dom_sf"/>
</dbReference>
<feature type="domain" description="LTD" evidence="1">
    <location>
        <begin position="1"/>
        <end position="79"/>
    </location>
</feature>
<sequence>MVRKQHRNETDMMYEFPAQFILQAGHVVTIWAKSLGLKPSPSTLIWESQRACRLGETLGIVLLDGDGNEIADGMITYLERGEGEGEVEDAAEQTKLGIHSQQNETRSCPIM</sequence>
<dbReference type="PROSITE" id="PS51841">
    <property type="entry name" value="LTD"/>
    <property type="match status" value="1"/>
</dbReference>
<name>A0A6I9XN81_9SAUR</name>
<dbReference type="GeneID" id="106543802"/>
<dbReference type="OrthoDB" id="102442at2759"/>
<organism evidence="2 3">
    <name type="scientific">Thamnophis sirtalis</name>
    <dbReference type="NCBI Taxonomy" id="35019"/>
    <lineage>
        <taxon>Eukaryota</taxon>
        <taxon>Metazoa</taxon>
        <taxon>Chordata</taxon>
        <taxon>Craniata</taxon>
        <taxon>Vertebrata</taxon>
        <taxon>Euteleostomi</taxon>
        <taxon>Lepidosauria</taxon>
        <taxon>Squamata</taxon>
        <taxon>Bifurcata</taxon>
        <taxon>Unidentata</taxon>
        <taxon>Episquamata</taxon>
        <taxon>Toxicofera</taxon>
        <taxon>Serpentes</taxon>
        <taxon>Colubroidea</taxon>
        <taxon>Colubridae</taxon>
        <taxon>Natricinae</taxon>
        <taxon>Thamnophis</taxon>
    </lineage>
</organism>
<dbReference type="Gene3D" id="2.60.40.1260">
    <property type="entry name" value="Lamin Tail domain"/>
    <property type="match status" value="1"/>
</dbReference>
<dbReference type="Proteomes" id="UP000504617">
    <property type="component" value="Unplaced"/>
</dbReference>
<dbReference type="AlphaFoldDB" id="A0A6I9XN81"/>
<reference evidence="3" key="1">
    <citation type="submission" date="2025-08" db="UniProtKB">
        <authorList>
            <consortium name="RefSeq"/>
        </authorList>
    </citation>
    <scope>IDENTIFICATION</scope>
    <source>
        <tissue evidence="3">Skeletal muscle</tissue>
    </source>
</reference>
<evidence type="ECO:0000313" key="2">
    <source>
        <dbReference type="Proteomes" id="UP000504617"/>
    </source>
</evidence>
<gene>
    <name evidence="3" type="primary">LOC106543802</name>
</gene>
<accession>A0A6I9XN81</accession>
<evidence type="ECO:0000259" key="1">
    <source>
        <dbReference type="PROSITE" id="PS51841"/>
    </source>
</evidence>
<dbReference type="RefSeq" id="XP_013915356.1">
    <property type="nucleotide sequence ID" value="XM_014059881.1"/>
</dbReference>
<protein>
    <submittedName>
        <fullName evidence="3">Lamin-L(III)-like</fullName>
    </submittedName>
</protein>
<proteinExistence type="predicted"/>
<dbReference type="KEGG" id="tsr:106543802"/>
<evidence type="ECO:0000313" key="3">
    <source>
        <dbReference type="RefSeq" id="XP_013915356.1"/>
    </source>
</evidence>
<keyword evidence="2" id="KW-1185">Reference proteome</keyword>
<dbReference type="SUPFAM" id="SSF74853">
    <property type="entry name" value="Lamin A/C globular tail domain"/>
    <property type="match status" value="1"/>
</dbReference>
<dbReference type="InterPro" id="IPR001322">
    <property type="entry name" value="Lamin_tail_dom"/>
</dbReference>